<dbReference type="AlphaFoldDB" id="A0A420YP69"/>
<name>A0A420YP69_9PEZI</name>
<dbReference type="Proteomes" id="UP000275385">
    <property type="component" value="Unassembled WGS sequence"/>
</dbReference>
<evidence type="ECO:0000313" key="1">
    <source>
        <dbReference type="EMBL" id="RKU49683.1"/>
    </source>
</evidence>
<gene>
    <name evidence="1" type="ORF">DL546_009807</name>
</gene>
<comment type="caution">
    <text evidence="1">The sequence shown here is derived from an EMBL/GenBank/DDBJ whole genome shotgun (WGS) entry which is preliminary data.</text>
</comment>
<evidence type="ECO:0000313" key="2">
    <source>
        <dbReference type="Proteomes" id="UP000275385"/>
    </source>
</evidence>
<protein>
    <submittedName>
        <fullName evidence="1">Uncharacterized protein</fullName>
    </submittedName>
</protein>
<accession>A0A420YP69</accession>
<keyword evidence="2" id="KW-1185">Reference proteome</keyword>
<dbReference type="EMBL" id="QVQW01000001">
    <property type="protein sequence ID" value="RKU49683.1"/>
    <property type="molecule type" value="Genomic_DNA"/>
</dbReference>
<organism evidence="1 2">
    <name type="scientific">Coniochaeta pulveracea</name>
    <dbReference type="NCBI Taxonomy" id="177199"/>
    <lineage>
        <taxon>Eukaryota</taxon>
        <taxon>Fungi</taxon>
        <taxon>Dikarya</taxon>
        <taxon>Ascomycota</taxon>
        <taxon>Pezizomycotina</taxon>
        <taxon>Sordariomycetes</taxon>
        <taxon>Sordariomycetidae</taxon>
        <taxon>Coniochaetales</taxon>
        <taxon>Coniochaetaceae</taxon>
        <taxon>Coniochaeta</taxon>
    </lineage>
</organism>
<sequence length="127" mass="14442">MPNSLTLSSRNFLCVDILHLTIIIRLALERVQKQRTKVRHLYANARAFVLSKKKKETRVCRDDDNSTGAHSGGTKWFDCFPQHKKPARRRSWWLCNEVQYLRMEMDVGQLSGRKLLTGLGGGGAGTV</sequence>
<reference evidence="1 2" key="1">
    <citation type="submission" date="2018-08" db="EMBL/GenBank/DDBJ databases">
        <title>Draft genome of the lignicolous fungus Coniochaeta pulveracea.</title>
        <authorList>
            <person name="Borstlap C.J."/>
            <person name="De Witt R.N."/>
            <person name="Botha A."/>
            <person name="Volschenk H."/>
        </authorList>
    </citation>
    <scope>NUCLEOTIDE SEQUENCE [LARGE SCALE GENOMIC DNA]</scope>
    <source>
        <strain evidence="1 2">CAB683</strain>
    </source>
</reference>
<proteinExistence type="predicted"/>